<protein>
    <recommendedName>
        <fullName evidence="5">Salivary secreted peptide</fullName>
    </recommendedName>
</protein>
<feature type="region of interest" description="Disordered" evidence="1">
    <location>
        <begin position="25"/>
        <end position="45"/>
    </location>
</feature>
<evidence type="ECO:0008006" key="5">
    <source>
        <dbReference type="Google" id="ProtNLM"/>
    </source>
</evidence>
<dbReference type="Proteomes" id="UP000076408">
    <property type="component" value="Unassembled WGS sequence"/>
</dbReference>
<reference evidence="3" key="2">
    <citation type="submission" date="2020-05" db="UniProtKB">
        <authorList>
            <consortium name="EnsemblMetazoa"/>
        </authorList>
    </citation>
    <scope>IDENTIFICATION</scope>
    <source>
        <strain evidence="3">Indian</strain>
    </source>
</reference>
<sequence length="45" mass="4952">MRHILTLVCWIILIFTLIKTIDGAGTSAKDTASGNHDKPEFPRLG</sequence>
<keyword evidence="4" id="KW-1185">Reference proteome</keyword>
<evidence type="ECO:0000313" key="3">
    <source>
        <dbReference type="EnsemblMetazoa" id="ASTEI09551-PA"/>
    </source>
</evidence>
<evidence type="ECO:0000256" key="2">
    <source>
        <dbReference type="SAM" id="SignalP"/>
    </source>
</evidence>
<dbReference type="AlphaFoldDB" id="A0A182YM65"/>
<dbReference type="EnsemblMetazoa" id="ASTEI09551-RA">
    <property type="protein sequence ID" value="ASTEI09551-PA"/>
    <property type="gene ID" value="ASTEI09551"/>
</dbReference>
<reference evidence="4" key="1">
    <citation type="journal article" date="2014" name="Genome Biol.">
        <title>Genome analysis of a major urban malaria vector mosquito, Anopheles stephensi.</title>
        <authorList>
            <person name="Jiang X."/>
            <person name="Peery A."/>
            <person name="Hall A.B."/>
            <person name="Sharma A."/>
            <person name="Chen X.G."/>
            <person name="Waterhouse R.M."/>
            <person name="Komissarov A."/>
            <person name="Riehle M.M."/>
            <person name="Shouche Y."/>
            <person name="Sharakhova M.V."/>
            <person name="Lawson D."/>
            <person name="Pakpour N."/>
            <person name="Arensburger P."/>
            <person name="Davidson V.L."/>
            <person name="Eiglmeier K."/>
            <person name="Emrich S."/>
            <person name="George P."/>
            <person name="Kennedy R.C."/>
            <person name="Mane S.P."/>
            <person name="Maslen G."/>
            <person name="Oringanje C."/>
            <person name="Qi Y."/>
            <person name="Settlage R."/>
            <person name="Tojo M."/>
            <person name="Tubio J.M."/>
            <person name="Unger M.F."/>
            <person name="Wang B."/>
            <person name="Vernick K.D."/>
            <person name="Ribeiro J.M."/>
            <person name="James A.A."/>
            <person name="Michel K."/>
            <person name="Riehle M.A."/>
            <person name="Luckhart S."/>
            <person name="Sharakhov I.V."/>
            <person name="Tu Z."/>
        </authorList>
    </citation>
    <scope>NUCLEOTIDE SEQUENCE [LARGE SCALE GENOMIC DNA]</scope>
    <source>
        <strain evidence="4">Indian</strain>
    </source>
</reference>
<evidence type="ECO:0000256" key="1">
    <source>
        <dbReference type="SAM" id="MobiDB-lite"/>
    </source>
</evidence>
<feature type="signal peptide" evidence="2">
    <location>
        <begin position="1"/>
        <end position="23"/>
    </location>
</feature>
<feature type="compositionally biased region" description="Basic and acidic residues" evidence="1">
    <location>
        <begin position="35"/>
        <end position="45"/>
    </location>
</feature>
<evidence type="ECO:0000313" key="4">
    <source>
        <dbReference type="Proteomes" id="UP000076408"/>
    </source>
</evidence>
<feature type="chain" id="PRO_5043982925" description="Salivary secreted peptide" evidence="2">
    <location>
        <begin position="24"/>
        <end position="45"/>
    </location>
</feature>
<accession>A0A182YM65</accession>
<keyword evidence="2" id="KW-0732">Signal</keyword>
<name>A0A182YM65_ANOST</name>
<dbReference type="VEuPathDB" id="VectorBase:ASTEI09551"/>
<organism evidence="3 4">
    <name type="scientific">Anopheles stephensi</name>
    <name type="common">Indo-Pakistan malaria mosquito</name>
    <dbReference type="NCBI Taxonomy" id="30069"/>
    <lineage>
        <taxon>Eukaryota</taxon>
        <taxon>Metazoa</taxon>
        <taxon>Ecdysozoa</taxon>
        <taxon>Arthropoda</taxon>
        <taxon>Hexapoda</taxon>
        <taxon>Insecta</taxon>
        <taxon>Pterygota</taxon>
        <taxon>Neoptera</taxon>
        <taxon>Endopterygota</taxon>
        <taxon>Diptera</taxon>
        <taxon>Nematocera</taxon>
        <taxon>Culicoidea</taxon>
        <taxon>Culicidae</taxon>
        <taxon>Anophelinae</taxon>
        <taxon>Anopheles</taxon>
    </lineage>
</organism>
<proteinExistence type="predicted"/>